<name>A0A382FIP3_9ZZZZ</name>
<dbReference type="EMBL" id="UINC01050043">
    <property type="protein sequence ID" value="SVB62539.1"/>
    <property type="molecule type" value="Genomic_DNA"/>
</dbReference>
<dbReference type="Gene3D" id="3.40.50.150">
    <property type="entry name" value="Vaccinia Virus protein VP39"/>
    <property type="match status" value="1"/>
</dbReference>
<dbReference type="SUPFAM" id="SSF53335">
    <property type="entry name" value="S-adenosyl-L-methionine-dependent methyltransferases"/>
    <property type="match status" value="1"/>
</dbReference>
<gene>
    <name evidence="1" type="ORF">METZ01_LOCUS215393</name>
</gene>
<proteinExistence type="predicted"/>
<sequence>MRLMIRIAAVSGLVFGGTLATAQDSYVVPADTPANVKRAIESSARTDEQRARDPRRKPVEMLMLAGIEEGDYVIEFAAFGHYYTTLLVDAVGADGHVEMVDMPWTERFGGESGRAFAAAHDNAMYTQVHYNETELPDEVDVVTMVLFYHDLSRESAEESVDTADMNARVLASLKPGGTYLIVDHKAEDGSGWRDAMTLHRIDAQAIIDEVMASGFELAVTSDLLANPSDGRTLNMRDPSIRGGTDRAVLVFRKPM</sequence>
<evidence type="ECO:0008006" key="2">
    <source>
        <dbReference type="Google" id="ProtNLM"/>
    </source>
</evidence>
<reference evidence="1" key="1">
    <citation type="submission" date="2018-05" db="EMBL/GenBank/DDBJ databases">
        <authorList>
            <person name="Lanie J.A."/>
            <person name="Ng W.-L."/>
            <person name="Kazmierczak K.M."/>
            <person name="Andrzejewski T.M."/>
            <person name="Davidsen T.M."/>
            <person name="Wayne K.J."/>
            <person name="Tettelin H."/>
            <person name="Glass J.I."/>
            <person name="Rusch D."/>
            <person name="Podicherti R."/>
            <person name="Tsui H.-C.T."/>
            <person name="Winkler M.E."/>
        </authorList>
    </citation>
    <scope>NUCLEOTIDE SEQUENCE</scope>
</reference>
<accession>A0A382FIP3</accession>
<evidence type="ECO:0000313" key="1">
    <source>
        <dbReference type="EMBL" id="SVB62539.1"/>
    </source>
</evidence>
<dbReference type="AlphaFoldDB" id="A0A382FIP3"/>
<protein>
    <recommendedName>
        <fullName evidence="2">Methyltransferase type 11 domain-containing protein</fullName>
    </recommendedName>
</protein>
<organism evidence="1">
    <name type="scientific">marine metagenome</name>
    <dbReference type="NCBI Taxonomy" id="408172"/>
    <lineage>
        <taxon>unclassified sequences</taxon>
        <taxon>metagenomes</taxon>
        <taxon>ecological metagenomes</taxon>
    </lineage>
</organism>
<dbReference type="InterPro" id="IPR029063">
    <property type="entry name" value="SAM-dependent_MTases_sf"/>
</dbReference>